<feature type="transmembrane region" description="Helical" evidence="1">
    <location>
        <begin position="20"/>
        <end position="38"/>
    </location>
</feature>
<accession>A0A061GSX1</accession>
<name>A0A061GSX1_THECC</name>
<evidence type="ECO:0000256" key="1">
    <source>
        <dbReference type="SAM" id="Phobius"/>
    </source>
</evidence>
<dbReference type="AlphaFoldDB" id="A0A061GSX1"/>
<dbReference type="Gramene" id="EOY32247">
    <property type="protein sequence ID" value="EOY32247"/>
    <property type="gene ID" value="TCM_039891"/>
</dbReference>
<evidence type="ECO:0000313" key="3">
    <source>
        <dbReference type="Proteomes" id="UP000026915"/>
    </source>
</evidence>
<keyword evidence="1" id="KW-0472">Membrane</keyword>
<proteinExistence type="predicted"/>
<dbReference type="HOGENOM" id="CLU_2643053_0_0_1"/>
<dbReference type="EMBL" id="CM001887">
    <property type="protein sequence ID" value="EOY32247.1"/>
    <property type="molecule type" value="Genomic_DNA"/>
</dbReference>
<dbReference type="InParanoid" id="A0A061GSX1"/>
<evidence type="ECO:0000313" key="2">
    <source>
        <dbReference type="EMBL" id="EOY32247.1"/>
    </source>
</evidence>
<dbReference type="Proteomes" id="UP000026915">
    <property type="component" value="Chromosome 9"/>
</dbReference>
<protein>
    <submittedName>
        <fullName evidence="2">Uncharacterized protein</fullName>
    </submittedName>
</protein>
<keyword evidence="3" id="KW-1185">Reference proteome</keyword>
<reference evidence="2 3" key="1">
    <citation type="journal article" date="2013" name="Genome Biol.">
        <title>The genome sequence of the most widely cultivated cacao type and its use to identify candidate genes regulating pod color.</title>
        <authorList>
            <person name="Motamayor J.C."/>
            <person name="Mockaitis K."/>
            <person name="Schmutz J."/>
            <person name="Haiminen N."/>
            <person name="Iii D.L."/>
            <person name="Cornejo O."/>
            <person name="Findley S.D."/>
            <person name="Zheng P."/>
            <person name="Utro F."/>
            <person name="Royaert S."/>
            <person name="Saski C."/>
            <person name="Jenkins J."/>
            <person name="Podicheti R."/>
            <person name="Zhao M."/>
            <person name="Scheffler B.E."/>
            <person name="Stack J.C."/>
            <person name="Feltus F.A."/>
            <person name="Mustiga G.M."/>
            <person name="Amores F."/>
            <person name="Phillips W."/>
            <person name="Marelli J.P."/>
            <person name="May G.D."/>
            <person name="Shapiro H."/>
            <person name="Ma J."/>
            <person name="Bustamante C.D."/>
            <person name="Schnell R.J."/>
            <person name="Main D."/>
            <person name="Gilbert D."/>
            <person name="Parida L."/>
            <person name="Kuhn D.N."/>
        </authorList>
    </citation>
    <scope>NUCLEOTIDE SEQUENCE [LARGE SCALE GENOMIC DNA]</scope>
    <source>
        <strain evidence="3">cv. Matina 1-6</strain>
    </source>
</reference>
<sequence length="77" mass="8688">MTILTHNPPSCIHHTNLNPYFTLCHMMMVILLVCMMWGDVHDGINCARCGGMHAMTSAMCTMWGDAHELGEMGWYTN</sequence>
<organism evidence="2 3">
    <name type="scientific">Theobroma cacao</name>
    <name type="common">Cacao</name>
    <name type="synonym">Cocoa</name>
    <dbReference type="NCBI Taxonomy" id="3641"/>
    <lineage>
        <taxon>Eukaryota</taxon>
        <taxon>Viridiplantae</taxon>
        <taxon>Streptophyta</taxon>
        <taxon>Embryophyta</taxon>
        <taxon>Tracheophyta</taxon>
        <taxon>Spermatophyta</taxon>
        <taxon>Magnoliopsida</taxon>
        <taxon>eudicotyledons</taxon>
        <taxon>Gunneridae</taxon>
        <taxon>Pentapetalae</taxon>
        <taxon>rosids</taxon>
        <taxon>malvids</taxon>
        <taxon>Malvales</taxon>
        <taxon>Malvaceae</taxon>
        <taxon>Byttnerioideae</taxon>
        <taxon>Theobroma</taxon>
    </lineage>
</organism>
<keyword evidence="1" id="KW-1133">Transmembrane helix</keyword>
<keyword evidence="1" id="KW-0812">Transmembrane</keyword>
<gene>
    <name evidence="2" type="ORF">TCM_039891</name>
</gene>